<evidence type="ECO:0000313" key="2">
    <source>
        <dbReference type="Proteomes" id="UP001151760"/>
    </source>
</evidence>
<proteinExistence type="predicted"/>
<reference evidence="1" key="1">
    <citation type="journal article" date="2022" name="Int. J. Mol. Sci.">
        <title>Draft Genome of Tanacetum Coccineum: Genomic Comparison of Closely Related Tanacetum-Family Plants.</title>
        <authorList>
            <person name="Yamashiro T."/>
            <person name="Shiraishi A."/>
            <person name="Nakayama K."/>
            <person name="Satake H."/>
        </authorList>
    </citation>
    <scope>NUCLEOTIDE SEQUENCE</scope>
</reference>
<gene>
    <name evidence="1" type="ORF">Tco_1122183</name>
</gene>
<sequence length="159" mass="18336">MVNIHHEENRSRAFEWKVFFRDISLVLELIFGDGLKSGEMVIGRRDFSAPTFVPDLNSRIPLEKRIHPHQSIALASFLAKENFIAEITIEALTDQHRRLGDWIFDIGLELTGGWNYFGCFPYYKDCIEFLRNLRSATSDETAGVEELVLTLETMALLRD</sequence>
<dbReference type="EMBL" id="BQNB010021374">
    <property type="protein sequence ID" value="GJU05753.1"/>
    <property type="molecule type" value="Genomic_DNA"/>
</dbReference>
<accession>A0ABQ5IZT9</accession>
<keyword evidence="2" id="KW-1185">Reference proteome</keyword>
<evidence type="ECO:0000313" key="1">
    <source>
        <dbReference type="EMBL" id="GJU05753.1"/>
    </source>
</evidence>
<name>A0ABQ5IZT9_9ASTR</name>
<dbReference type="Proteomes" id="UP001151760">
    <property type="component" value="Unassembled WGS sequence"/>
</dbReference>
<reference evidence="1" key="2">
    <citation type="submission" date="2022-01" db="EMBL/GenBank/DDBJ databases">
        <authorList>
            <person name="Yamashiro T."/>
            <person name="Shiraishi A."/>
            <person name="Satake H."/>
            <person name="Nakayama K."/>
        </authorList>
    </citation>
    <scope>NUCLEOTIDE SEQUENCE</scope>
</reference>
<protein>
    <submittedName>
        <fullName evidence="1">Uncharacterized protein</fullName>
    </submittedName>
</protein>
<comment type="caution">
    <text evidence="1">The sequence shown here is derived from an EMBL/GenBank/DDBJ whole genome shotgun (WGS) entry which is preliminary data.</text>
</comment>
<organism evidence="1 2">
    <name type="scientific">Tanacetum coccineum</name>
    <dbReference type="NCBI Taxonomy" id="301880"/>
    <lineage>
        <taxon>Eukaryota</taxon>
        <taxon>Viridiplantae</taxon>
        <taxon>Streptophyta</taxon>
        <taxon>Embryophyta</taxon>
        <taxon>Tracheophyta</taxon>
        <taxon>Spermatophyta</taxon>
        <taxon>Magnoliopsida</taxon>
        <taxon>eudicotyledons</taxon>
        <taxon>Gunneridae</taxon>
        <taxon>Pentapetalae</taxon>
        <taxon>asterids</taxon>
        <taxon>campanulids</taxon>
        <taxon>Asterales</taxon>
        <taxon>Asteraceae</taxon>
        <taxon>Asteroideae</taxon>
        <taxon>Anthemideae</taxon>
        <taxon>Anthemidinae</taxon>
        <taxon>Tanacetum</taxon>
    </lineage>
</organism>